<organism evidence="2 3">
    <name type="scientific">Megaselia scalaris</name>
    <name type="common">Humpbacked fly</name>
    <name type="synonym">Phora scalaris</name>
    <dbReference type="NCBI Taxonomy" id="36166"/>
    <lineage>
        <taxon>Eukaryota</taxon>
        <taxon>Metazoa</taxon>
        <taxon>Ecdysozoa</taxon>
        <taxon>Arthropoda</taxon>
        <taxon>Hexapoda</taxon>
        <taxon>Insecta</taxon>
        <taxon>Pterygota</taxon>
        <taxon>Neoptera</taxon>
        <taxon>Endopterygota</taxon>
        <taxon>Diptera</taxon>
        <taxon>Brachycera</taxon>
        <taxon>Muscomorpha</taxon>
        <taxon>Platypezoidea</taxon>
        <taxon>Phoridae</taxon>
        <taxon>Megaseliini</taxon>
        <taxon>Megaselia</taxon>
    </lineage>
</organism>
<dbReference type="AlphaFoldDB" id="T1GYX2"/>
<dbReference type="Proteomes" id="UP000015102">
    <property type="component" value="Unassembled WGS sequence"/>
</dbReference>
<dbReference type="Gene3D" id="2.80.10.50">
    <property type="match status" value="1"/>
</dbReference>
<dbReference type="InterPro" id="IPR035992">
    <property type="entry name" value="Ricin_B-like_lectins"/>
</dbReference>
<evidence type="ECO:0000313" key="3">
    <source>
        <dbReference type="Proteomes" id="UP000015102"/>
    </source>
</evidence>
<dbReference type="EnsemblMetazoa" id="MESCA009059-RA">
    <property type="protein sequence ID" value="MESCA009059-PA"/>
    <property type="gene ID" value="MESCA009059"/>
</dbReference>
<dbReference type="SUPFAM" id="SSF50370">
    <property type="entry name" value="Ricin B-like lectins"/>
    <property type="match status" value="1"/>
</dbReference>
<dbReference type="PROSITE" id="PS50231">
    <property type="entry name" value="RICIN_B_LECTIN"/>
    <property type="match status" value="1"/>
</dbReference>
<proteinExistence type="predicted"/>
<dbReference type="EMBL" id="CAQQ02145982">
    <property type="status" value="NOT_ANNOTATED_CDS"/>
    <property type="molecule type" value="Genomic_DNA"/>
</dbReference>
<evidence type="ECO:0000313" key="2">
    <source>
        <dbReference type="EnsemblMetazoa" id="MESCA009059-PA"/>
    </source>
</evidence>
<evidence type="ECO:0000259" key="1">
    <source>
        <dbReference type="Pfam" id="PF00652"/>
    </source>
</evidence>
<dbReference type="HOGENOM" id="CLU_171942_0_0_1"/>
<feature type="domain" description="Ricin B lectin" evidence="1">
    <location>
        <begin position="2"/>
        <end position="74"/>
    </location>
</feature>
<dbReference type="FunFam" id="2.80.10.50:FF:000123">
    <property type="entry name" value="Polypeptide N-acetylgalactosaminyltransferase"/>
    <property type="match status" value="1"/>
</dbReference>
<keyword evidence="3" id="KW-1185">Reference proteome</keyword>
<reference evidence="3" key="1">
    <citation type="submission" date="2013-02" db="EMBL/GenBank/DDBJ databases">
        <authorList>
            <person name="Hughes D."/>
        </authorList>
    </citation>
    <scope>NUCLEOTIDE SEQUENCE</scope>
    <source>
        <strain>Durham</strain>
        <strain evidence="3">NC isolate 2 -- Noor lab</strain>
    </source>
</reference>
<reference evidence="2" key="2">
    <citation type="submission" date="2015-06" db="UniProtKB">
        <authorList>
            <consortium name="EnsemblMetazoa"/>
        </authorList>
    </citation>
    <scope>IDENTIFICATION</scope>
</reference>
<name>T1GYX2_MEGSC</name>
<protein>
    <recommendedName>
        <fullName evidence="1">Ricin B lectin domain-containing protein</fullName>
    </recommendedName>
</protein>
<sequence length="89" mass="10408">MSKNGEIRRDEICVDSTPNGIQLYGCHGMKGNQFWTYNEKTKHLKNGIRCMAINEEKNKVYMEYCDDVKLSQKWILENFNSTRIAILSD</sequence>
<dbReference type="OMA" id="IRCMAIN"/>
<dbReference type="Pfam" id="PF00652">
    <property type="entry name" value="Ricin_B_lectin"/>
    <property type="match status" value="1"/>
</dbReference>
<dbReference type="InterPro" id="IPR000772">
    <property type="entry name" value="Ricin_B_lectin"/>
</dbReference>
<dbReference type="STRING" id="36166.T1GYX2"/>
<accession>T1GYX2</accession>